<dbReference type="PANTHER" id="PTHR12174">
    <property type="entry name" value="SIGNAL PEPTIDE PEPTIDASE"/>
    <property type="match status" value="1"/>
</dbReference>
<evidence type="ECO:0000313" key="3">
    <source>
        <dbReference type="Proteomes" id="UP000636800"/>
    </source>
</evidence>
<keyword evidence="1" id="KW-1133">Transmembrane helix</keyword>
<dbReference type="OrthoDB" id="1523082at2759"/>
<evidence type="ECO:0000313" key="2">
    <source>
        <dbReference type="EMBL" id="KAG0457422.1"/>
    </source>
</evidence>
<dbReference type="InterPro" id="IPR007369">
    <property type="entry name" value="Peptidase_A22B_SPP"/>
</dbReference>
<dbReference type="GO" id="GO:0030660">
    <property type="term" value="C:Golgi-associated vesicle membrane"/>
    <property type="evidence" value="ECO:0007669"/>
    <property type="project" value="TreeGrafter"/>
</dbReference>
<dbReference type="GO" id="GO:0042500">
    <property type="term" value="F:aspartic endopeptidase activity, intramembrane cleaving"/>
    <property type="evidence" value="ECO:0007669"/>
    <property type="project" value="InterPro"/>
</dbReference>
<dbReference type="Proteomes" id="UP000636800">
    <property type="component" value="Chromosome 12"/>
</dbReference>
<keyword evidence="1" id="KW-0812">Transmembrane</keyword>
<dbReference type="AlphaFoldDB" id="A0A835PWS9"/>
<dbReference type="GO" id="GO:0005765">
    <property type="term" value="C:lysosomal membrane"/>
    <property type="evidence" value="ECO:0007669"/>
    <property type="project" value="TreeGrafter"/>
</dbReference>
<dbReference type="GO" id="GO:0098554">
    <property type="term" value="C:cytoplasmic side of endoplasmic reticulum membrane"/>
    <property type="evidence" value="ECO:0007669"/>
    <property type="project" value="TreeGrafter"/>
</dbReference>
<reference evidence="2 3" key="1">
    <citation type="journal article" date="2020" name="Nat. Food">
        <title>A phased Vanilla planifolia genome enables genetic improvement of flavour and production.</title>
        <authorList>
            <person name="Hasing T."/>
            <person name="Tang H."/>
            <person name="Brym M."/>
            <person name="Khazi F."/>
            <person name="Huang T."/>
            <person name="Chambers A.H."/>
        </authorList>
    </citation>
    <scope>NUCLEOTIDE SEQUENCE [LARGE SCALE GENOMIC DNA]</scope>
    <source>
        <tissue evidence="2">Leaf</tissue>
    </source>
</reference>
<dbReference type="GO" id="GO:0033619">
    <property type="term" value="P:membrane protein proteolysis"/>
    <property type="evidence" value="ECO:0007669"/>
    <property type="project" value="TreeGrafter"/>
</dbReference>
<name>A0A835PWS9_VANPL</name>
<protein>
    <submittedName>
        <fullName evidence="2">Uncharacterized protein</fullName>
    </submittedName>
</protein>
<feature type="transmembrane region" description="Helical" evidence="1">
    <location>
        <begin position="121"/>
        <end position="141"/>
    </location>
</feature>
<keyword evidence="3" id="KW-1185">Reference proteome</keyword>
<gene>
    <name evidence="2" type="ORF">HPP92_022579</name>
</gene>
<accession>A0A835PWS9</accession>
<dbReference type="GO" id="GO:0098553">
    <property type="term" value="C:lumenal side of endoplasmic reticulum membrane"/>
    <property type="evidence" value="ECO:0007669"/>
    <property type="project" value="TreeGrafter"/>
</dbReference>
<sequence length="167" mass="19159">MAQEWLILEILEELYKMVCERNETDLEINIPAVMLPQDAGASLENILDRYSVAVQLYSPDRPLVDTAEIFLWLMAVGTILCASIWSAWSEREALIEHEKLMKDAPEDLLNLESTGSGVVDINTMSAVLFVAIASGFLVMLYKLMSTWFVEFWWFYFPLVELRACKRV</sequence>
<keyword evidence="1" id="KW-0472">Membrane</keyword>
<organism evidence="2 3">
    <name type="scientific">Vanilla planifolia</name>
    <name type="common">Vanilla</name>
    <dbReference type="NCBI Taxonomy" id="51239"/>
    <lineage>
        <taxon>Eukaryota</taxon>
        <taxon>Viridiplantae</taxon>
        <taxon>Streptophyta</taxon>
        <taxon>Embryophyta</taxon>
        <taxon>Tracheophyta</taxon>
        <taxon>Spermatophyta</taxon>
        <taxon>Magnoliopsida</taxon>
        <taxon>Liliopsida</taxon>
        <taxon>Asparagales</taxon>
        <taxon>Orchidaceae</taxon>
        <taxon>Vanilloideae</taxon>
        <taxon>Vanilleae</taxon>
        <taxon>Vanilla</taxon>
    </lineage>
</organism>
<proteinExistence type="predicted"/>
<feature type="transmembrane region" description="Helical" evidence="1">
    <location>
        <begin position="69"/>
        <end position="88"/>
    </location>
</feature>
<dbReference type="PANTHER" id="PTHR12174:SF75">
    <property type="entry name" value="SIGNAL PEPTIDE PEPTIDASE-LIKE 2"/>
    <property type="match status" value="1"/>
</dbReference>
<evidence type="ECO:0000256" key="1">
    <source>
        <dbReference type="SAM" id="Phobius"/>
    </source>
</evidence>
<comment type="caution">
    <text evidence="2">The sequence shown here is derived from an EMBL/GenBank/DDBJ whole genome shotgun (WGS) entry which is preliminary data.</text>
</comment>
<dbReference type="EMBL" id="JADCNL010000012">
    <property type="protein sequence ID" value="KAG0457422.1"/>
    <property type="molecule type" value="Genomic_DNA"/>
</dbReference>